<dbReference type="InterPro" id="IPR055401">
    <property type="entry name" value="CEMIP_beta-hel_dom"/>
</dbReference>
<comment type="subcellular location">
    <subcellularLocation>
        <location evidence="1">Cell membrane</location>
    </subcellularLocation>
</comment>
<dbReference type="InterPro" id="IPR011050">
    <property type="entry name" value="Pectin_lyase_fold/virulence"/>
</dbReference>
<dbReference type="Pfam" id="PF10162">
    <property type="entry name" value="G8"/>
    <property type="match status" value="1"/>
</dbReference>
<dbReference type="Gene3D" id="2.160.20.10">
    <property type="entry name" value="Single-stranded right-handed beta-helix, Pectin lyase-like"/>
    <property type="match status" value="1"/>
</dbReference>
<keyword evidence="8" id="KW-1185">Reference proteome</keyword>
<name>A0A399EKC5_9DEIN</name>
<keyword evidence="3 5" id="KW-0732">Signal</keyword>
<evidence type="ECO:0000256" key="4">
    <source>
        <dbReference type="ARBA" id="ARBA00023180"/>
    </source>
</evidence>
<keyword evidence="2" id="KW-0472">Membrane</keyword>
<organism evidence="7 8">
    <name type="scientific">Meiothermus luteus</name>
    <dbReference type="NCBI Taxonomy" id="2026184"/>
    <lineage>
        <taxon>Bacteria</taxon>
        <taxon>Thermotogati</taxon>
        <taxon>Deinococcota</taxon>
        <taxon>Deinococci</taxon>
        <taxon>Thermales</taxon>
        <taxon>Thermaceae</taxon>
        <taxon>Meiothermus</taxon>
    </lineage>
</organism>
<dbReference type="EMBL" id="QWKZ01000078">
    <property type="protein sequence ID" value="RIH83549.1"/>
    <property type="molecule type" value="Genomic_DNA"/>
</dbReference>
<protein>
    <submittedName>
        <fullName evidence="7">G8 domain protein</fullName>
    </submittedName>
</protein>
<keyword evidence="2" id="KW-1003">Cell membrane</keyword>
<sequence length="792" mass="86206">MRSFWPALLLLLAACQVSPALPPNTGYWSDARFWAGLGLSKPQEGQDVTIPAGVRVILDESPPPLGGVTVLGELEFARKDLSLTVRYLMVHGPGALRIGSEEAPFTHRAVITLSGPPSDEDVMLGMGTKFLGAMMGGRLEIIGENRVAWTKLAQTAPAGTTQIRLVEPVDWRVGEEVVIASTALDPHQAEVRTIRAVQGTLVTLDRPLAYGHFGELQTFAGRVLDERAEVGLLSRNIVIQGDDNQAEGFGGHVMVMGASPSRRETNPALRSHARVRGVEFRRLGQFNRLARYPFHWHYNGDSSGDYLENSSFHSNFQRGIVVHSTDNVLVRNNVLYGTLGHSVMTEDGSEQGNRFERNLVVLTRAFPYLPSNPIQEAQNDHKAASFWIKGPSNAFVGNAAAGGEFTAFWFDNVGAVDASRFEFRDNVIHSYLLGKAIGAPGNTGDLGALWITGDRAAPRVHGPFLLQGLTIYKTRSALWANPVGDPAGEVQMEVRDAVLADNGVAIGSHGIRDSLIVGKSANLDAEGEIGRLGVQEYGGTTTLENVTFVNFGPGTSAIATRNCFREGPNMVVEGLRWVDAQFSLCNGSSDLSILDRDGSLSGTGRMGVVVPAAPGSQAMYTQACTLIAGVNARVCPVWEYFNLLLETDRFFRSYAPDAPNLLRDDGVVQSGSDISNPPFYWTLIEGQRYTLQTDLTRWQYVRLRLYPKYKNYDGVPRAAVVVLPSSTPAFTVYRCALELQRPGTQCAEKTELAPLGGLAELESASQPAYHYDAAAGRIYLKLFTHTSLLVQR</sequence>
<keyword evidence="4" id="KW-0325">Glycoprotein</keyword>
<dbReference type="RefSeq" id="WP_119360707.1">
    <property type="nucleotide sequence ID" value="NZ_QWKZ01000078.1"/>
</dbReference>
<evidence type="ECO:0000256" key="5">
    <source>
        <dbReference type="SAM" id="SignalP"/>
    </source>
</evidence>
<dbReference type="GO" id="GO:0005886">
    <property type="term" value="C:plasma membrane"/>
    <property type="evidence" value="ECO:0007669"/>
    <property type="project" value="UniProtKB-SubCell"/>
</dbReference>
<evidence type="ECO:0000259" key="6">
    <source>
        <dbReference type="PROSITE" id="PS51484"/>
    </source>
</evidence>
<feature type="domain" description="G8" evidence="6">
    <location>
        <begin position="32"/>
        <end position="154"/>
    </location>
</feature>
<evidence type="ECO:0000256" key="1">
    <source>
        <dbReference type="ARBA" id="ARBA00004236"/>
    </source>
</evidence>
<dbReference type="SUPFAM" id="SSF51126">
    <property type="entry name" value="Pectin lyase-like"/>
    <property type="match status" value="1"/>
</dbReference>
<dbReference type="PANTHER" id="PTHR46769">
    <property type="entry name" value="POLYCYSTIC KIDNEY AND HEPATIC DISEASE 1 (AUTOSOMAL RECESSIVE)-LIKE 1"/>
    <property type="match status" value="1"/>
</dbReference>
<dbReference type="AlphaFoldDB" id="A0A399EKC5"/>
<feature type="chain" id="PRO_5017236993" evidence="5">
    <location>
        <begin position="21"/>
        <end position="792"/>
    </location>
</feature>
<dbReference type="Proteomes" id="UP000265800">
    <property type="component" value="Unassembled WGS sequence"/>
</dbReference>
<evidence type="ECO:0000313" key="8">
    <source>
        <dbReference type="Proteomes" id="UP000265800"/>
    </source>
</evidence>
<evidence type="ECO:0000256" key="2">
    <source>
        <dbReference type="ARBA" id="ARBA00022475"/>
    </source>
</evidence>
<gene>
    <name evidence="7" type="ORF">Mlute_02162</name>
</gene>
<accession>A0A399EKC5</accession>
<comment type="caution">
    <text evidence="7">The sequence shown here is derived from an EMBL/GenBank/DDBJ whole genome shotgun (WGS) entry which is preliminary data.</text>
</comment>
<dbReference type="InterPro" id="IPR012334">
    <property type="entry name" value="Pectin_lyas_fold"/>
</dbReference>
<dbReference type="OrthoDB" id="5477965at2"/>
<dbReference type="Pfam" id="PF24606">
    <property type="entry name" value="CEMIP_beta-hel"/>
    <property type="match status" value="1"/>
</dbReference>
<reference evidence="7 8" key="1">
    <citation type="submission" date="2018-08" db="EMBL/GenBank/DDBJ databases">
        <title>Meiothermus luteus KCTC 52599 genome sequencing project.</title>
        <authorList>
            <person name="Da Costa M.S."/>
            <person name="Albuquerque L."/>
            <person name="Raposo P."/>
            <person name="Froufe H.J.C."/>
            <person name="Barroso C.S."/>
            <person name="Egas C."/>
        </authorList>
    </citation>
    <scope>NUCLEOTIDE SEQUENCE [LARGE SCALE GENOMIC DNA]</scope>
    <source>
        <strain evidence="7 8">KCTC 52599</strain>
    </source>
</reference>
<dbReference type="PANTHER" id="PTHR46769:SF2">
    <property type="entry name" value="FIBROCYSTIN-L ISOFORM 2 PRECURSOR-RELATED"/>
    <property type="match status" value="1"/>
</dbReference>
<evidence type="ECO:0000313" key="7">
    <source>
        <dbReference type="EMBL" id="RIH83549.1"/>
    </source>
</evidence>
<dbReference type="InterPro" id="IPR052387">
    <property type="entry name" value="Fibrocystin"/>
</dbReference>
<dbReference type="PROSITE" id="PS51257">
    <property type="entry name" value="PROKAR_LIPOPROTEIN"/>
    <property type="match status" value="1"/>
</dbReference>
<dbReference type="PROSITE" id="PS51484">
    <property type="entry name" value="G8"/>
    <property type="match status" value="1"/>
</dbReference>
<dbReference type="SMART" id="SM01225">
    <property type="entry name" value="G8"/>
    <property type="match status" value="1"/>
</dbReference>
<feature type="signal peptide" evidence="5">
    <location>
        <begin position="1"/>
        <end position="20"/>
    </location>
</feature>
<evidence type="ECO:0000256" key="3">
    <source>
        <dbReference type="ARBA" id="ARBA00022729"/>
    </source>
</evidence>
<dbReference type="InterPro" id="IPR019316">
    <property type="entry name" value="G8_domain"/>
</dbReference>
<proteinExistence type="predicted"/>